<feature type="non-terminal residue" evidence="3">
    <location>
        <position position="195"/>
    </location>
</feature>
<feature type="compositionally biased region" description="Low complexity" evidence="1">
    <location>
        <begin position="71"/>
        <end position="86"/>
    </location>
</feature>
<feature type="region of interest" description="Disordered" evidence="1">
    <location>
        <begin position="158"/>
        <end position="195"/>
    </location>
</feature>
<evidence type="ECO:0000256" key="1">
    <source>
        <dbReference type="SAM" id="MobiDB-lite"/>
    </source>
</evidence>
<keyword evidence="2" id="KW-1133">Transmembrane helix</keyword>
<evidence type="ECO:0000313" key="3">
    <source>
        <dbReference type="EMBL" id="RFU30911.1"/>
    </source>
</evidence>
<feature type="transmembrane region" description="Helical" evidence="2">
    <location>
        <begin position="118"/>
        <end position="141"/>
    </location>
</feature>
<evidence type="ECO:0000313" key="4">
    <source>
        <dbReference type="Proteomes" id="UP000258309"/>
    </source>
</evidence>
<accession>A0A3E2HCS0</accession>
<comment type="caution">
    <text evidence="3">The sequence shown here is derived from an EMBL/GenBank/DDBJ whole genome shotgun (WGS) entry which is preliminary data.</text>
</comment>
<keyword evidence="2" id="KW-0812">Transmembrane</keyword>
<evidence type="ECO:0000256" key="2">
    <source>
        <dbReference type="SAM" id="Phobius"/>
    </source>
</evidence>
<feature type="non-terminal residue" evidence="3">
    <location>
        <position position="1"/>
    </location>
</feature>
<organism evidence="3 4">
    <name type="scientific">Scytalidium lignicola</name>
    <name type="common">Hyphomycete</name>
    <dbReference type="NCBI Taxonomy" id="5539"/>
    <lineage>
        <taxon>Eukaryota</taxon>
        <taxon>Fungi</taxon>
        <taxon>Dikarya</taxon>
        <taxon>Ascomycota</taxon>
        <taxon>Pezizomycotina</taxon>
        <taxon>Leotiomycetes</taxon>
        <taxon>Leotiomycetes incertae sedis</taxon>
        <taxon>Scytalidium</taxon>
    </lineage>
</organism>
<protein>
    <submittedName>
        <fullName evidence="3">Uncharacterized protein</fullName>
    </submittedName>
</protein>
<feature type="region of interest" description="Disordered" evidence="1">
    <location>
        <begin position="71"/>
        <end position="103"/>
    </location>
</feature>
<dbReference type="Proteomes" id="UP000258309">
    <property type="component" value="Unassembled WGS sequence"/>
</dbReference>
<sequence length="195" mass="20635">MQRLTLKFPPLPIDKTNLQFCLFPCPNGEWCCNTYPNCDNNCCSDSSFTLAAVGSPTGVSAPTTSVSTQTVSKTTTITRTEVRSGTPTATPTPTDEISAEETSETACPACKKSDTMPIGVGVGVSLGVAFVSALAASIILFGRLRALQKSRASTDPLLKSATELPPTRYHSELPADQERFSELPGQGSKVGGRWS</sequence>
<keyword evidence="2" id="KW-0472">Membrane</keyword>
<reference evidence="3 4" key="1">
    <citation type="submission" date="2018-05" db="EMBL/GenBank/DDBJ databases">
        <title>Draft genome sequence of Scytalidium lignicola DSM 105466, a ubiquitous saprotrophic fungus.</title>
        <authorList>
            <person name="Buettner E."/>
            <person name="Gebauer A.M."/>
            <person name="Hofrichter M."/>
            <person name="Liers C."/>
            <person name="Kellner H."/>
        </authorList>
    </citation>
    <scope>NUCLEOTIDE SEQUENCE [LARGE SCALE GENOMIC DNA]</scope>
    <source>
        <strain evidence="3 4">DSM 105466</strain>
    </source>
</reference>
<name>A0A3E2HCS0_SCYLI</name>
<dbReference type="EMBL" id="NCSJ02000088">
    <property type="protein sequence ID" value="RFU30911.1"/>
    <property type="molecule type" value="Genomic_DNA"/>
</dbReference>
<feature type="compositionally biased region" description="Basic and acidic residues" evidence="1">
    <location>
        <begin position="169"/>
        <end position="181"/>
    </location>
</feature>
<gene>
    <name evidence="3" type="ORF">B7463_g5414</name>
</gene>
<proteinExistence type="predicted"/>
<keyword evidence="4" id="KW-1185">Reference proteome</keyword>
<dbReference type="AlphaFoldDB" id="A0A3E2HCS0"/>